<accession>A0A8J3AUR2</accession>
<evidence type="ECO:0000313" key="1">
    <source>
        <dbReference type="EMBL" id="GGI53575.1"/>
    </source>
</evidence>
<protein>
    <submittedName>
        <fullName evidence="1">Uncharacterized protein</fullName>
    </submittedName>
</protein>
<organism evidence="1 2">
    <name type="scientific">Oxalicibacterium solurbis</name>
    <dbReference type="NCBI Taxonomy" id="69280"/>
    <lineage>
        <taxon>Bacteria</taxon>
        <taxon>Pseudomonadati</taxon>
        <taxon>Pseudomonadota</taxon>
        <taxon>Betaproteobacteria</taxon>
        <taxon>Burkholderiales</taxon>
        <taxon>Oxalobacteraceae</taxon>
        <taxon>Oxalicibacterium</taxon>
    </lineage>
</organism>
<comment type="caution">
    <text evidence="1">The sequence shown here is derived from an EMBL/GenBank/DDBJ whole genome shotgun (WGS) entry which is preliminary data.</text>
</comment>
<proteinExistence type="predicted"/>
<dbReference type="EMBL" id="BMDP01000001">
    <property type="protein sequence ID" value="GGI53575.1"/>
    <property type="molecule type" value="Genomic_DNA"/>
</dbReference>
<sequence>MKDELRDLISFVILKAPDRFPADTEMTLDAAFDEITRLLKLLNLDNQFIGAVRAAYKSYSVGDQKSAIKNLQIVRSSLT</sequence>
<reference evidence="1" key="1">
    <citation type="journal article" date="2014" name="Int. J. Syst. Evol. Microbiol.">
        <title>Complete genome sequence of Corynebacterium casei LMG S-19264T (=DSM 44701T), isolated from a smear-ripened cheese.</title>
        <authorList>
            <consortium name="US DOE Joint Genome Institute (JGI-PGF)"/>
            <person name="Walter F."/>
            <person name="Albersmeier A."/>
            <person name="Kalinowski J."/>
            <person name="Ruckert C."/>
        </authorList>
    </citation>
    <scope>NUCLEOTIDE SEQUENCE</scope>
    <source>
        <strain evidence="1">CCM 7664</strain>
    </source>
</reference>
<evidence type="ECO:0000313" key="2">
    <source>
        <dbReference type="Proteomes" id="UP000627205"/>
    </source>
</evidence>
<keyword evidence="2" id="KW-1185">Reference proteome</keyword>
<gene>
    <name evidence="1" type="ORF">GCM10011430_07490</name>
</gene>
<name>A0A8J3AUR2_9BURK</name>
<reference evidence="1" key="2">
    <citation type="submission" date="2020-09" db="EMBL/GenBank/DDBJ databases">
        <authorList>
            <person name="Sun Q."/>
            <person name="Sedlacek I."/>
        </authorList>
    </citation>
    <scope>NUCLEOTIDE SEQUENCE</scope>
    <source>
        <strain evidence="1">CCM 7664</strain>
    </source>
</reference>
<dbReference type="Proteomes" id="UP000627205">
    <property type="component" value="Unassembled WGS sequence"/>
</dbReference>
<dbReference type="RefSeq" id="WP_188419620.1">
    <property type="nucleotide sequence ID" value="NZ_BMDP01000001.1"/>
</dbReference>
<dbReference type="AlphaFoldDB" id="A0A8J3AUR2"/>